<dbReference type="GO" id="GO:0006094">
    <property type="term" value="P:gluconeogenesis"/>
    <property type="evidence" value="ECO:0007669"/>
    <property type="project" value="UniProtKB-KW"/>
</dbReference>
<gene>
    <name evidence="4" type="ORF">IAD41_02060</name>
</gene>
<evidence type="ECO:0000256" key="1">
    <source>
        <dbReference type="ARBA" id="ARBA00022432"/>
    </source>
</evidence>
<dbReference type="PANTHER" id="PTHR11469">
    <property type="entry name" value="GLUCOSE-6-PHOSPHATE ISOMERASE"/>
    <property type="match status" value="1"/>
</dbReference>
<name>A0A9D1FUM1_9BACT</name>
<reference evidence="4" key="1">
    <citation type="submission" date="2020-10" db="EMBL/GenBank/DDBJ databases">
        <authorList>
            <person name="Gilroy R."/>
        </authorList>
    </citation>
    <scope>NUCLEOTIDE SEQUENCE</scope>
    <source>
        <strain evidence="4">CHK152-2994</strain>
    </source>
</reference>
<evidence type="ECO:0000313" key="5">
    <source>
        <dbReference type="Proteomes" id="UP000824139"/>
    </source>
</evidence>
<keyword evidence="3" id="KW-0413">Isomerase</keyword>
<dbReference type="GO" id="GO:0004347">
    <property type="term" value="F:glucose-6-phosphate isomerase activity"/>
    <property type="evidence" value="ECO:0007669"/>
    <property type="project" value="InterPro"/>
</dbReference>
<dbReference type="PANTHER" id="PTHR11469:SF1">
    <property type="entry name" value="GLUCOSE-6-PHOSPHATE ISOMERASE"/>
    <property type="match status" value="1"/>
</dbReference>
<organism evidence="4 5">
    <name type="scientific">Candidatus Scatenecus faecavium</name>
    <dbReference type="NCBI Taxonomy" id="2840915"/>
    <lineage>
        <taxon>Bacteria</taxon>
        <taxon>Candidatus Scatenecus</taxon>
    </lineage>
</organism>
<dbReference type="GO" id="GO:0051156">
    <property type="term" value="P:glucose 6-phosphate metabolic process"/>
    <property type="evidence" value="ECO:0007669"/>
    <property type="project" value="TreeGrafter"/>
</dbReference>
<dbReference type="GO" id="GO:0048029">
    <property type="term" value="F:monosaccharide binding"/>
    <property type="evidence" value="ECO:0007669"/>
    <property type="project" value="TreeGrafter"/>
</dbReference>
<comment type="caution">
    <text evidence="4">The sequence shown here is derived from an EMBL/GenBank/DDBJ whole genome shotgun (WGS) entry which is preliminary data.</text>
</comment>
<dbReference type="Proteomes" id="UP000824139">
    <property type="component" value="Unassembled WGS sequence"/>
</dbReference>
<dbReference type="GO" id="GO:0097367">
    <property type="term" value="F:carbohydrate derivative binding"/>
    <property type="evidence" value="ECO:0007669"/>
    <property type="project" value="InterPro"/>
</dbReference>
<dbReference type="AlphaFoldDB" id="A0A9D1FUM1"/>
<dbReference type="InterPro" id="IPR046348">
    <property type="entry name" value="SIS_dom_sf"/>
</dbReference>
<dbReference type="PROSITE" id="PS51463">
    <property type="entry name" value="P_GLUCOSE_ISOMERASE_3"/>
    <property type="match status" value="1"/>
</dbReference>
<keyword evidence="2" id="KW-0324">Glycolysis</keyword>
<evidence type="ECO:0008006" key="6">
    <source>
        <dbReference type="Google" id="ProtNLM"/>
    </source>
</evidence>
<dbReference type="SUPFAM" id="SSF53697">
    <property type="entry name" value="SIS domain"/>
    <property type="match status" value="1"/>
</dbReference>
<dbReference type="GO" id="GO:0006096">
    <property type="term" value="P:glycolytic process"/>
    <property type="evidence" value="ECO:0007669"/>
    <property type="project" value="UniProtKB-KW"/>
</dbReference>
<dbReference type="Gene3D" id="3.40.50.10490">
    <property type="entry name" value="Glucose-6-phosphate isomerase like protein, domain 1"/>
    <property type="match status" value="1"/>
</dbReference>
<proteinExistence type="predicted"/>
<reference evidence="4" key="2">
    <citation type="journal article" date="2021" name="PeerJ">
        <title>Extensive microbial diversity within the chicken gut microbiome revealed by metagenomics and culture.</title>
        <authorList>
            <person name="Gilroy R."/>
            <person name="Ravi A."/>
            <person name="Getino M."/>
            <person name="Pursley I."/>
            <person name="Horton D.L."/>
            <person name="Alikhan N.F."/>
            <person name="Baker D."/>
            <person name="Gharbi K."/>
            <person name="Hall N."/>
            <person name="Watson M."/>
            <person name="Adriaenssens E.M."/>
            <person name="Foster-Nyarko E."/>
            <person name="Jarju S."/>
            <person name="Secka A."/>
            <person name="Antonio M."/>
            <person name="Oren A."/>
            <person name="Chaudhuri R.R."/>
            <person name="La Ragione R."/>
            <person name="Hildebrand F."/>
            <person name="Pallen M.J."/>
        </authorList>
    </citation>
    <scope>NUCLEOTIDE SEQUENCE</scope>
    <source>
        <strain evidence="4">CHK152-2994</strain>
    </source>
</reference>
<accession>A0A9D1FUM1</accession>
<protein>
    <recommendedName>
        <fullName evidence="6">Glucose-6-phosphate isomerase</fullName>
    </recommendedName>
</protein>
<sequence length="436" mass="48730">MTQVCTCKLGLSTDFMGFDFSKYESNVSKFVSEFSKRANQKGQFLNWVNLPQEQIKRVDEIYSLAEKLKNQTGCKKLSVLGIGGSKHTVEHMLCINALNVCHDVVEFYSDVDSASFERFIYRLGGDVTSSNYMVASKSGSTFETKDGFLRIQERLIEAYKSQGQSQEEAEKSAAKHFIAVTDANKEKSELRRTSNENGWLGDLYIHDDVGGRFSAFDDHALFTLAYAGMKKEYMITMLEAAQEISTKSLRDKIDCNKALKEGIFWADAKMNGIEASVHQYMGAIFENTVYWHAQMQNESVKDTLKQVAKVPDAMHHSAEAHFNPANKLVFALTVPCDHGECRENAESYIDALSKSYDVSGAFFLETVETAGMGLTPQAAGAMTQLRAFATVYQEIVEKITKGIEFPEVLDSVLQPHVEFYKKNLKGGVVVPGRISK</sequence>
<dbReference type="EMBL" id="DVJO01000046">
    <property type="protein sequence ID" value="HIS82377.1"/>
    <property type="molecule type" value="Genomic_DNA"/>
</dbReference>
<evidence type="ECO:0000256" key="3">
    <source>
        <dbReference type="ARBA" id="ARBA00023235"/>
    </source>
</evidence>
<keyword evidence="1" id="KW-0312">Gluconeogenesis</keyword>
<dbReference type="GO" id="GO:0005829">
    <property type="term" value="C:cytosol"/>
    <property type="evidence" value="ECO:0007669"/>
    <property type="project" value="TreeGrafter"/>
</dbReference>
<dbReference type="InterPro" id="IPR001672">
    <property type="entry name" value="G6P_Isomerase"/>
</dbReference>
<evidence type="ECO:0000313" key="4">
    <source>
        <dbReference type="EMBL" id="HIS82377.1"/>
    </source>
</evidence>
<evidence type="ECO:0000256" key="2">
    <source>
        <dbReference type="ARBA" id="ARBA00023152"/>
    </source>
</evidence>